<feature type="compositionally biased region" description="Basic and acidic residues" evidence="2">
    <location>
        <begin position="465"/>
        <end position="486"/>
    </location>
</feature>
<organism evidence="4 5">
    <name type="scientific">Psilocybe cf. subviscida</name>
    <dbReference type="NCBI Taxonomy" id="2480587"/>
    <lineage>
        <taxon>Eukaryota</taxon>
        <taxon>Fungi</taxon>
        <taxon>Dikarya</taxon>
        <taxon>Basidiomycota</taxon>
        <taxon>Agaricomycotina</taxon>
        <taxon>Agaricomycetes</taxon>
        <taxon>Agaricomycetidae</taxon>
        <taxon>Agaricales</taxon>
        <taxon>Agaricineae</taxon>
        <taxon>Strophariaceae</taxon>
        <taxon>Psilocybe</taxon>
    </lineage>
</organism>
<accession>A0A8H5B171</accession>
<evidence type="ECO:0000256" key="1">
    <source>
        <dbReference type="ARBA" id="ARBA00023054"/>
    </source>
</evidence>
<dbReference type="PANTHER" id="PTHR23325:SF1">
    <property type="entry name" value="SERUM RESPONSE FACTOR-BINDING PROTEIN 1"/>
    <property type="match status" value="1"/>
</dbReference>
<dbReference type="AlphaFoldDB" id="A0A8H5B171"/>
<dbReference type="GO" id="GO:0030686">
    <property type="term" value="C:90S preribosome"/>
    <property type="evidence" value="ECO:0007669"/>
    <property type="project" value="TreeGrafter"/>
</dbReference>
<keyword evidence="1" id="KW-0175">Coiled coil</keyword>
<sequence length="500" mass="53235">MDQNSNRGTKRKRYEPAEEPISTRIAGKLHHQVKEVHKASKIAKSQETQKIVKRLKDIRKKDAADKAIEGFEAELSTLKEIDHDAVGNSAFKTKILKDHTLKLNDDVKTAMTKEFNDQFLVPAAPGTTVAKIQSRLLSSKILATQILASMDSLKILLNPALKHAAASVADEKDAVEQLSSRPSKSLKSSASSGPTSANSDTVVQTSSTAIEENDDDDDKEEDDGEGGESDSSRDFGGEGWETGSLGGEDVGVDHGWESGSVGSASGRNDDDDDESASENDSESDNEDLKVQPTKSKPAKAPAKTKPAPKPTKDSSSKMESTFLPSLAVGFVRGSDDSDFSDTEAQDADLPKKNRRGQRARRAIWEKKFGRNANHKKKEAELAAAHAAKSKNSGHTSKTRSGSNAIPAAPPAGSTTAQGPSATGRGATRGNNVSQSNPAPVDAGWGGRSTSVSAPTSRPTRGPPTKADEKPLHPSWEAKKKLKEKESAGIVPSQGVKIKFT</sequence>
<feature type="compositionally biased region" description="Low complexity" evidence="2">
    <location>
        <begin position="292"/>
        <end position="305"/>
    </location>
</feature>
<keyword evidence="5" id="KW-1185">Reference proteome</keyword>
<feature type="compositionally biased region" description="Polar residues" evidence="2">
    <location>
        <begin position="200"/>
        <end position="210"/>
    </location>
</feature>
<dbReference type="PANTHER" id="PTHR23325">
    <property type="entry name" value="SERUM RESPONSE FACTOR-BINDING"/>
    <property type="match status" value="1"/>
</dbReference>
<feature type="region of interest" description="Disordered" evidence="2">
    <location>
        <begin position="173"/>
        <end position="500"/>
    </location>
</feature>
<gene>
    <name evidence="4" type="ORF">D9619_007243</name>
</gene>
<dbReference type="EMBL" id="JAACJJ010000043">
    <property type="protein sequence ID" value="KAF5314870.1"/>
    <property type="molecule type" value="Genomic_DNA"/>
</dbReference>
<feature type="compositionally biased region" description="Polar residues" evidence="2">
    <location>
        <begin position="428"/>
        <end position="437"/>
    </location>
</feature>
<dbReference type="OrthoDB" id="3364872at2759"/>
<feature type="compositionally biased region" description="Acidic residues" evidence="2">
    <location>
        <begin position="211"/>
        <end position="228"/>
    </location>
</feature>
<dbReference type="GO" id="GO:0005634">
    <property type="term" value="C:nucleus"/>
    <property type="evidence" value="ECO:0007669"/>
    <property type="project" value="TreeGrafter"/>
</dbReference>
<name>A0A8H5B171_9AGAR</name>
<feature type="region of interest" description="Disordered" evidence="2">
    <location>
        <begin position="1"/>
        <end position="28"/>
    </location>
</feature>
<feature type="compositionally biased region" description="Acidic residues" evidence="2">
    <location>
        <begin position="336"/>
        <end position="346"/>
    </location>
</feature>
<evidence type="ECO:0000313" key="4">
    <source>
        <dbReference type="EMBL" id="KAF5314870.1"/>
    </source>
</evidence>
<evidence type="ECO:0000259" key="3">
    <source>
        <dbReference type="Pfam" id="PF09073"/>
    </source>
</evidence>
<dbReference type="InterPro" id="IPR015158">
    <property type="entry name" value="Bud22_dom"/>
</dbReference>
<dbReference type="Pfam" id="PF09073">
    <property type="entry name" value="BUD22"/>
    <property type="match status" value="1"/>
</dbReference>
<dbReference type="GO" id="GO:0030490">
    <property type="term" value="P:maturation of SSU-rRNA"/>
    <property type="evidence" value="ECO:0007669"/>
    <property type="project" value="TreeGrafter"/>
</dbReference>
<comment type="caution">
    <text evidence="4">The sequence shown here is derived from an EMBL/GenBank/DDBJ whole genome shotgun (WGS) entry which is preliminary data.</text>
</comment>
<feature type="compositionally biased region" description="Acidic residues" evidence="2">
    <location>
        <begin position="269"/>
        <end position="285"/>
    </location>
</feature>
<evidence type="ECO:0000256" key="2">
    <source>
        <dbReference type="SAM" id="MobiDB-lite"/>
    </source>
</evidence>
<feature type="domain" description="Bud22" evidence="3">
    <location>
        <begin position="29"/>
        <end position="499"/>
    </location>
</feature>
<feature type="compositionally biased region" description="Polar residues" evidence="2">
    <location>
        <begin position="447"/>
        <end position="458"/>
    </location>
</feature>
<feature type="compositionally biased region" description="Basic residues" evidence="2">
    <location>
        <begin position="352"/>
        <end position="361"/>
    </location>
</feature>
<feature type="compositionally biased region" description="Low complexity" evidence="2">
    <location>
        <begin position="381"/>
        <end position="392"/>
    </location>
</feature>
<feature type="compositionally biased region" description="Gly residues" evidence="2">
    <location>
        <begin position="237"/>
        <end position="249"/>
    </location>
</feature>
<reference evidence="4 5" key="1">
    <citation type="journal article" date="2020" name="ISME J.">
        <title>Uncovering the hidden diversity of litter-decomposition mechanisms in mushroom-forming fungi.</title>
        <authorList>
            <person name="Floudas D."/>
            <person name="Bentzer J."/>
            <person name="Ahren D."/>
            <person name="Johansson T."/>
            <person name="Persson P."/>
            <person name="Tunlid A."/>
        </authorList>
    </citation>
    <scope>NUCLEOTIDE SEQUENCE [LARGE SCALE GENOMIC DNA]</scope>
    <source>
        <strain evidence="4 5">CBS 101986</strain>
    </source>
</reference>
<dbReference type="InterPro" id="IPR037393">
    <property type="entry name" value="Bud22/SRFB1"/>
</dbReference>
<protein>
    <recommendedName>
        <fullName evidence="3">Bud22 domain-containing protein</fullName>
    </recommendedName>
</protein>
<dbReference type="Proteomes" id="UP000567179">
    <property type="component" value="Unassembled WGS sequence"/>
</dbReference>
<proteinExistence type="predicted"/>
<feature type="compositionally biased region" description="Low complexity" evidence="2">
    <location>
        <begin position="178"/>
        <end position="199"/>
    </location>
</feature>
<feature type="compositionally biased region" description="Polar residues" evidence="2">
    <location>
        <begin position="393"/>
        <end position="403"/>
    </location>
</feature>
<evidence type="ECO:0000313" key="5">
    <source>
        <dbReference type="Proteomes" id="UP000567179"/>
    </source>
</evidence>